<keyword evidence="3" id="KW-1185">Reference proteome</keyword>
<feature type="compositionally biased region" description="Acidic residues" evidence="1">
    <location>
        <begin position="556"/>
        <end position="565"/>
    </location>
</feature>
<feature type="compositionally biased region" description="Pro residues" evidence="1">
    <location>
        <begin position="469"/>
        <end position="478"/>
    </location>
</feature>
<protein>
    <submittedName>
        <fullName evidence="2">Uncharacterized protein</fullName>
    </submittedName>
</protein>
<feature type="compositionally biased region" description="Polar residues" evidence="1">
    <location>
        <begin position="298"/>
        <end position="316"/>
    </location>
</feature>
<reference evidence="2" key="1">
    <citation type="submission" date="2022-07" db="EMBL/GenBank/DDBJ databases">
        <title>The genome of Lyophyllum shimeji provides insight into the initial evolution of ectomycorrhizal fungal genome.</title>
        <authorList>
            <person name="Kobayashi Y."/>
            <person name="Shibata T."/>
            <person name="Hirakawa H."/>
            <person name="Shigenobu S."/>
            <person name="Nishiyama T."/>
            <person name="Yamada A."/>
            <person name="Hasebe M."/>
            <person name="Kawaguchi M."/>
        </authorList>
    </citation>
    <scope>NUCLEOTIDE SEQUENCE</scope>
    <source>
        <strain evidence="2">AT787</strain>
    </source>
</reference>
<feature type="region of interest" description="Disordered" evidence="1">
    <location>
        <begin position="556"/>
        <end position="580"/>
    </location>
</feature>
<gene>
    <name evidence="2" type="ORF">LshimejAT787_0212320</name>
</gene>
<feature type="compositionally biased region" description="Basic residues" evidence="1">
    <location>
        <begin position="447"/>
        <end position="461"/>
    </location>
</feature>
<feature type="compositionally biased region" description="Low complexity" evidence="1">
    <location>
        <begin position="396"/>
        <end position="409"/>
    </location>
</feature>
<name>A0A9P3UJQ5_LYOSH</name>
<accession>A0A9P3UJQ5</accession>
<organism evidence="2 3">
    <name type="scientific">Lyophyllum shimeji</name>
    <name type="common">Hon-shimeji</name>
    <name type="synonym">Tricholoma shimeji</name>
    <dbReference type="NCBI Taxonomy" id="47721"/>
    <lineage>
        <taxon>Eukaryota</taxon>
        <taxon>Fungi</taxon>
        <taxon>Dikarya</taxon>
        <taxon>Basidiomycota</taxon>
        <taxon>Agaricomycotina</taxon>
        <taxon>Agaricomycetes</taxon>
        <taxon>Agaricomycetidae</taxon>
        <taxon>Agaricales</taxon>
        <taxon>Tricholomatineae</taxon>
        <taxon>Lyophyllaceae</taxon>
        <taxon>Lyophyllum</taxon>
    </lineage>
</organism>
<proteinExistence type="predicted"/>
<feature type="compositionally biased region" description="Pro residues" evidence="1">
    <location>
        <begin position="410"/>
        <end position="420"/>
    </location>
</feature>
<evidence type="ECO:0000256" key="1">
    <source>
        <dbReference type="SAM" id="MobiDB-lite"/>
    </source>
</evidence>
<dbReference type="EMBL" id="BRPK01000002">
    <property type="protein sequence ID" value="GLB35667.1"/>
    <property type="molecule type" value="Genomic_DNA"/>
</dbReference>
<feature type="compositionally biased region" description="Pro residues" evidence="1">
    <location>
        <begin position="486"/>
        <end position="502"/>
    </location>
</feature>
<feature type="region of interest" description="Disordered" evidence="1">
    <location>
        <begin position="242"/>
        <end position="525"/>
    </location>
</feature>
<dbReference type="AlphaFoldDB" id="A0A9P3UJQ5"/>
<sequence>MTRNYASTSRTKSTTKTLYTPVFYATSQSSGSGSTPPTEVPEAYLERLSRKHIALAQIVQEVPSSRFGSPVEGTDDSEYTAYRARVDALQRRVKEAFKYADGDPADGKWSSVVQLLKLNTTRRRRWLETTTAGRRAESSSGWINALSEREWEEWEEKWKQEMHVKQKVQSWQEKVEQDLAAEPTPVVSKPQDPGDRRAISGKKQSTLSEVVKVKRTTTLQNASTPPTTLGFPVVKRSNRNLVGKPKFSGKQLPDEAVAGPSSIVPESNMGAVRDPAPPIDSSSARSEPRGQIIEDISETSFLPPSFPSHLQTSTPNARRHKPEPIALVPPSSPLSGPPSIRVYGRQQPGTSSSLPGPPSTPTRNPKPDSTSDRAQVREKRPRSVTPQHAIKKARTSSGLASSSSDGLAPPSTPPPHPLPQGAPVTVFVTPQRAQQLPTLNELLASSKKIKSPPRSKAKKATSRPNSTTVPPPPPPPQAKVPEQEPEPVPQPVREPTPAPAPHAPKTHDSQLSGPDAADPSIFERFSYRMGIEPGMAPEYDYDMASPTKSLCSLAADSDEEPEMDLDLAGGGFNPPFTSTQAGADQGLGWMGYNSQFDVDGKVDMVSKFIERDVNVDYEGWLRDPSAEAEPVDSQ</sequence>
<evidence type="ECO:0000313" key="2">
    <source>
        <dbReference type="EMBL" id="GLB35667.1"/>
    </source>
</evidence>
<feature type="compositionally biased region" description="Basic and acidic residues" evidence="1">
    <location>
        <begin position="365"/>
        <end position="378"/>
    </location>
</feature>
<feature type="region of interest" description="Disordered" evidence="1">
    <location>
        <begin position="179"/>
        <end position="205"/>
    </location>
</feature>
<evidence type="ECO:0000313" key="3">
    <source>
        <dbReference type="Proteomes" id="UP001063166"/>
    </source>
</evidence>
<dbReference type="OrthoDB" id="3218262at2759"/>
<dbReference type="Proteomes" id="UP001063166">
    <property type="component" value="Unassembled WGS sequence"/>
</dbReference>
<comment type="caution">
    <text evidence="2">The sequence shown here is derived from an EMBL/GenBank/DDBJ whole genome shotgun (WGS) entry which is preliminary data.</text>
</comment>